<dbReference type="AlphaFoldDB" id="A0AAW0L8X6"/>
<organism evidence="1 2">
    <name type="scientific">Quercus suber</name>
    <name type="common">Cork oak</name>
    <dbReference type="NCBI Taxonomy" id="58331"/>
    <lineage>
        <taxon>Eukaryota</taxon>
        <taxon>Viridiplantae</taxon>
        <taxon>Streptophyta</taxon>
        <taxon>Embryophyta</taxon>
        <taxon>Tracheophyta</taxon>
        <taxon>Spermatophyta</taxon>
        <taxon>Magnoliopsida</taxon>
        <taxon>eudicotyledons</taxon>
        <taxon>Gunneridae</taxon>
        <taxon>Pentapetalae</taxon>
        <taxon>rosids</taxon>
        <taxon>fabids</taxon>
        <taxon>Fagales</taxon>
        <taxon>Fagaceae</taxon>
        <taxon>Quercus</taxon>
    </lineage>
</organism>
<dbReference type="Proteomes" id="UP000237347">
    <property type="component" value="Unassembled WGS sequence"/>
</dbReference>
<reference evidence="1 2" key="1">
    <citation type="journal article" date="2018" name="Sci. Data">
        <title>The draft genome sequence of cork oak.</title>
        <authorList>
            <person name="Ramos A.M."/>
            <person name="Usie A."/>
            <person name="Barbosa P."/>
            <person name="Barros P.M."/>
            <person name="Capote T."/>
            <person name="Chaves I."/>
            <person name="Simoes F."/>
            <person name="Abreu I."/>
            <person name="Carrasquinho I."/>
            <person name="Faro C."/>
            <person name="Guimaraes J.B."/>
            <person name="Mendonca D."/>
            <person name="Nobrega F."/>
            <person name="Rodrigues L."/>
            <person name="Saibo N.J.M."/>
            <person name="Varela M.C."/>
            <person name="Egas C."/>
            <person name="Matos J."/>
            <person name="Miguel C.M."/>
            <person name="Oliveira M.M."/>
            <person name="Ricardo C.P."/>
            <person name="Goncalves S."/>
        </authorList>
    </citation>
    <scope>NUCLEOTIDE SEQUENCE [LARGE SCALE GENOMIC DNA]</scope>
    <source>
        <strain evidence="2">cv. HL8</strain>
    </source>
</reference>
<gene>
    <name evidence="1" type="ORF">CFP56_006707</name>
</gene>
<accession>A0AAW0L8X6</accession>
<protein>
    <submittedName>
        <fullName evidence="1">Uncharacterized protein</fullName>
    </submittedName>
</protein>
<sequence>MKKFPFTHKQHLQWSSKASSSLRSRIFYSSPYLSRTFPTSSSIPPPVFSYQSLNFSSAVQSLHCSASMEELSRREKAANIMPYLDIDIFMKSQFCIVCYPNFSFDFSIERNRSFLTNLS</sequence>
<proteinExistence type="predicted"/>
<comment type="caution">
    <text evidence="1">The sequence shown here is derived from an EMBL/GenBank/DDBJ whole genome shotgun (WGS) entry which is preliminary data.</text>
</comment>
<evidence type="ECO:0000313" key="1">
    <source>
        <dbReference type="EMBL" id="KAK7847396.1"/>
    </source>
</evidence>
<dbReference type="EMBL" id="PKMF04000142">
    <property type="protein sequence ID" value="KAK7847396.1"/>
    <property type="molecule type" value="Genomic_DNA"/>
</dbReference>
<keyword evidence="2" id="KW-1185">Reference proteome</keyword>
<evidence type="ECO:0000313" key="2">
    <source>
        <dbReference type="Proteomes" id="UP000237347"/>
    </source>
</evidence>
<name>A0AAW0L8X6_QUESU</name>